<dbReference type="OrthoDB" id="2430277at2759"/>
<organism evidence="3 4">
    <name type="scientific">Hanseniaspora uvarum</name>
    <name type="common">Yeast</name>
    <name type="synonym">Kloeckera apiculata</name>
    <dbReference type="NCBI Taxonomy" id="29833"/>
    <lineage>
        <taxon>Eukaryota</taxon>
        <taxon>Fungi</taxon>
        <taxon>Dikarya</taxon>
        <taxon>Ascomycota</taxon>
        <taxon>Saccharomycotina</taxon>
        <taxon>Saccharomycetes</taxon>
        <taxon>Saccharomycodales</taxon>
        <taxon>Saccharomycodaceae</taxon>
        <taxon>Hanseniaspora</taxon>
    </lineage>
</organism>
<feature type="domain" description="Serine hydroxymethyltransferase-like" evidence="2">
    <location>
        <begin position="22"/>
        <end position="70"/>
    </location>
</feature>
<dbReference type="AlphaFoldDB" id="A0A1E5RCV8"/>
<dbReference type="Gene3D" id="3.40.640.10">
    <property type="entry name" value="Type I PLP-dependent aspartate aminotransferase-like (Major domain)"/>
    <property type="match status" value="1"/>
</dbReference>
<feature type="region of interest" description="Disordered" evidence="1">
    <location>
        <begin position="347"/>
        <end position="540"/>
    </location>
</feature>
<feature type="compositionally biased region" description="Low complexity" evidence="1">
    <location>
        <begin position="478"/>
        <end position="494"/>
    </location>
</feature>
<evidence type="ECO:0000256" key="1">
    <source>
        <dbReference type="SAM" id="MobiDB-lite"/>
    </source>
</evidence>
<feature type="region of interest" description="Disordered" evidence="1">
    <location>
        <begin position="74"/>
        <end position="137"/>
    </location>
</feature>
<accession>A0A1E5RCV8</accession>
<dbReference type="Pfam" id="PF00464">
    <property type="entry name" value="SHMT"/>
    <property type="match status" value="1"/>
</dbReference>
<feature type="compositionally biased region" description="Basic and acidic residues" evidence="1">
    <location>
        <begin position="347"/>
        <end position="357"/>
    </location>
</feature>
<feature type="compositionally biased region" description="Polar residues" evidence="1">
    <location>
        <begin position="119"/>
        <end position="132"/>
    </location>
</feature>
<dbReference type="InterPro" id="IPR039429">
    <property type="entry name" value="SHMT-like_dom"/>
</dbReference>
<proteinExistence type="predicted"/>
<dbReference type="InterPro" id="IPR015422">
    <property type="entry name" value="PyrdxlP-dep_Trfase_small"/>
</dbReference>
<feature type="region of interest" description="Disordered" evidence="1">
    <location>
        <begin position="150"/>
        <end position="295"/>
    </location>
</feature>
<dbReference type="InterPro" id="IPR015421">
    <property type="entry name" value="PyrdxlP-dep_Trfase_major"/>
</dbReference>
<dbReference type="VEuPathDB" id="FungiDB:AWRI3580_g3343"/>
<protein>
    <recommendedName>
        <fullName evidence="2">Serine hydroxymethyltransferase-like domain-containing protein</fullName>
    </recommendedName>
</protein>
<sequence length="600" mass="62790">MSYALSQKHNDLTTQSLTIEGDEVVEYILQEQLRERHSICCIASENVTTTQIWEASSSICNNKYAEGYPAPSAPPLPNSAPSAPPLPNSAPSAPPLPNAIPSIPPPLPSSTPGIPPPNVNSSAPVTRNTQPANPLAGGLPFLAEIQKKRDDSHVIDETKVPKTSETVSSNLKHEDRNTGIPAAPPLPSSIPKAPELPSGMSAAPPLPSNMPTAPPLPSSMPSAPPLPSSIPKAPELPSGMPSAPPLPSSIPKAPELPSSIPSSIPKAPELPSSIPKAPELPSSIPKAPELPSGMPSVPPLPTSIPKAPELPSSIPKAPGLPTGIPTPAANPLAGGLPFLAEIQRKRDDSHVVDEKDVAAVSKKGASSLTPHEPKLSTGMGNQRVPSIPPPMQHNAPSVPSMPPPMQHNAPSVPSMPPSMQHNAPSVPSMPPPLQHSAPSVPNMPPPVQHSAPSVPSMPPPVQHNAQSIPSSIQQTTIKTASSHIPSSSTSSSKKAPPPPPAVEPATTGNYKTRLFSDGTSTTETTSLREGRPNEQLTDSTSYLNKAGMKNKLGDIEIPENSRFKWLTKDEMPLPRPFARKTKLYPSGRGSSVPLNLKIYD</sequence>
<dbReference type="STRING" id="29833.A0A1E5RCV8"/>
<feature type="compositionally biased region" description="Pro residues" evidence="1">
    <location>
        <begin position="74"/>
        <end position="118"/>
    </location>
</feature>
<keyword evidence="4" id="KW-1185">Reference proteome</keyword>
<feature type="compositionally biased region" description="Polar residues" evidence="1">
    <location>
        <begin position="463"/>
        <end position="477"/>
    </location>
</feature>
<dbReference type="Proteomes" id="UP000095358">
    <property type="component" value="Unassembled WGS sequence"/>
</dbReference>
<comment type="caution">
    <text evidence="3">The sequence shown here is derived from an EMBL/GenBank/DDBJ whole genome shotgun (WGS) entry which is preliminary data.</text>
</comment>
<reference evidence="4" key="1">
    <citation type="journal article" date="2016" name="Genome Announc.">
        <title>Genome sequences of three species of Hanseniaspora isolated from spontaneous wine fermentations.</title>
        <authorList>
            <person name="Sternes P.R."/>
            <person name="Lee D."/>
            <person name="Kutyna D.R."/>
            <person name="Borneman A.R."/>
        </authorList>
    </citation>
    <scope>NUCLEOTIDE SEQUENCE [LARGE SCALE GENOMIC DNA]</scope>
    <source>
        <strain evidence="4">AWRI3580</strain>
    </source>
</reference>
<evidence type="ECO:0000259" key="2">
    <source>
        <dbReference type="Pfam" id="PF00464"/>
    </source>
</evidence>
<dbReference type="EMBL" id="LPNN01000007">
    <property type="protein sequence ID" value="OEJ84735.1"/>
    <property type="molecule type" value="Genomic_DNA"/>
</dbReference>
<feature type="compositionally biased region" description="Pro residues" evidence="1">
    <location>
        <begin position="204"/>
        <end position="228"/>
    </location>
</feature>
<dbReference type="SUPFAM" id="SSF53383">
    <property type="entry name" value="PLP-dependent transferases"/>
    <property type="match status" value="1"/>
</dbReference>
<dbReference type="Gene3D" id="3.90.1150.10">
    <property type="entry name" value="Aspartate Aminotransferase, domain 1"/>
    <property type="match status" value="1"/>
</dbReference>
<dbReference type="InterPro" id="IPR015424">
    <property type="entry name" value="PyrdxlP-dep_Trfase"/>
</dbReference>
<gene>
    <name evidence="3" type="ORF">AWRI3580_g3343</name>
</gene>
<name>A0A1E5RCV8_HANUV</name>
<evidence type="ECO:0000313" key="3">
    <source>
        <dbReference type="EMBL" id="OEJ84735.1"/>
    </source>
</evidence>
<feature type="compositionally biased region" description="Basic and acidic residues" evidence="1">
    <location>
        <begin position="150"/>
        <end position="162"/>
    </location>
</feature>
<evidence type="ECO:0000313" key="4">
    <source>
        <dbReference type="Proteomes" id="UP000095358"/>
    </source>
</evidence>